<dbReference type="EMBL" id="LR721786">
    <property type="protein sequence ID" value="VVW61610.1"/>
    <property type="molecule type" value="Genomic_DNA"/>
</dbReference>
<accession>A0A5K1FG21</accession>
<feature type="domain" description="Chromo" evidence="2">
    <location>
        <begin position="337"/>
        <end position="388"/>
    </location>
</feature>
<dbReference type="Gramene" id="NC8G0127830.1">
    <property type="protein sequence ID" value="NC8G0127830.1:cds"/>
    <property type="gene ID" value="NC8G0127830"/>
</dbReference>
<dbReference type="GO" id="GO:0004190">
    <property type="term" value="F:aspartic-type endopeptidase activity"/>
    <property type="evidence" value="ECO:0007669"/>
    <property type="project" value="InterPro"/>
</dbReference>
<proteinExistence type="predicted"/>
<feature type="region of interest" description="Disordered" evidence="1">
    <location>
        <begin position="45"/>
        <end position="87"/>
    </location>
</feature>
<dbReference type="CDD" id="cd00303">
    <property type="entry name" value="retropepsin_like"/>
    <property type="match status" value="1"/>
</dbReference>
<sequence length="388" mass="43810">MPEKDKLNWFIIGLQSWAQADVERSDPKTLKQAYVAAERLADTQHKSYTETFKPTRESDHNGKEEQRDRSGSSFQRQTGGRQFFRRDYNGPPREVTCWVCGERHEARVCPKRVRPIGQANASRAIEASTSRSSANALQGGDVEESRIGALQLLHALTKEEETKVTTTPSTELMCIEILVNGKPTIAMVDTGATHNFISEEEVGRLGLTQGKGESRVKAVNSEARPIYAIVRDAVVKIEGWSGRANFSVVQTDDFQMILGMEFLCASKMVPMPHLRSVSIMDERHPCMVPIVPTRKDKGKAVVVSTLQQRQGGDSNRSLPERDLTVQRVSPTKQATDRRVEKILRQKANSRGEPKKYQVKWIGEQDPTWEYAFCMKQCYPLDVKTYHSR</sequence>
<dbReference type="InterPro" id="IPR000953">
    <property type="entry name" value="Chromo/chromo_shadow_dom"/>
</dbReference>
<dbReference type="AlphaFoldDB" id="A0A5K1FG21"/>
<dbReference type="Gene3D" id="2.40.70.10">
    <property type="entry name" value="Acid Proteases"/>
    <property type="match status" value="1"/>
</dbReference>
<evidence type="ECO:0000256" key="1">
    <source>
        <dbReference type="SAM" id="MobiDB-lite"/>
    </source>
</evidence>
<gene>
    <name evidence="3" type="ORF">NYM_LOCUS24864</name>
</gene>
<dbReference type="SUPFAM" id="SSF50630">
    <property type="entry name" value="Acid proteases"/>
    <property type="match status" value="1"/>
</dbReference>
<protein>
    <recommendedName>
        <fullName evidence="2">Chromo domain-containing protein</fullName>
    </recommendedName>
</protein>
<dbReference type="PROSITE" id="PS00141">
    <property type="entry name" value="ASP_PROTEASE"/>
    <property type="match status" value="1"/>
</dbReference>
<dbReference type="InterPro" id="IPR001969">
    <property type="entry name" value="Aspartic_peptidase_AS"/>
</dbReference>
<feature type="compositionally biased region" description="Basic and acidic residues" evidence="1">
    <location>
        <begin position="45"/>
        <end position="70"/>
    </location>
</feature>
<dbReference type="Gene3D" id="2.40.50.40">
    <property type="match status" value="1"/>
</dbReference>
<reference evidence="3" key="1">
    <citation type="submission" date="2019-09" db="EMBL/GenBank/DDBJ databases">
        <authorList>
            <person name="Zhang L."/>
        </authorList>
    </citation>
    <scope>NUCLEOTIDE SEQUENCE</scope>
</reference>
<dbReference type="PROSITE" id="PS50013">
    <property type="entry name" value="CHROMO_2"/>
    <property type="match status" value="1"/>
</dbReference>
<dbReference type="Pfam" id="PF13975">
    <property type="entry name" value="gag-asp_proteas"/>
    <property type="match status" value="1"/>
</dbReference>
<dbReference type="GO" id="GO:0006508">
    <property type="term" value="P:proteolysis"/>
    <property type="evidence" value="ECO:0007669"/>
    <property type="project" value="InterPro"/>
</dbReference>
<dbReference type="PANTHER" id="PTHR12917:SF18">
    <property type="entry name" value="DNA DAMAGE-INDUCIBLE PROTEIN 1-LIKE"/>
    <property type="match status" value="1"/>
</dbReference>
<evidence type="ECO:0000313" key="3">
    <source>
        <dbReference type="EMBL" id="VVW61610.1"/>
    </source>
</evidence>
<name>A0A5K1FG21_9MAGN</name>
<feature type="region of interest" description="Disordered" evidence="1">
    <location>
        <begin position="119"/>
        <end position="140"/>
    </location>
</feature>
<organism evidence="3">
    <name type="scientific">Nymphaea colorata</name>
    <name type="common">pocket water lily</name>
    <dbReference type="NCBI Taxonomy" id="210225"/>
    <lineage>
        <taxon>Eukaryota</taxon>
        <taxon>Viridiplantae</taxon>
        <taxon>Streptophyta</taxon>
        <taxon>Embryophyta</taxon>
        <taxon>Tracheophyta</taxon>
        <taxon>Spermatophyta</taxon>
        <taxon>Magnoliopsida</taxon>
        <taxon>Nymphaeales</taxon>
        <taxon>Nymphaeaceae</taxon>
        <taxon>Nymphaea</taxon>
    </lineage>
</organism>
<dbReference type="SUPFAM" id="SSF54160">
    <property type="entry name" value="Chromo domain-like"/>
    <property type="match status" value="1"/>
</dbReference>
<dbReference type="InterPro" id="IPR021109">
    <property type="entry name" value="Peptidase_aspartic_dom_sf"/>
</dbReference>
<evidence type="ECO:0000259" key="2">
    <source>
        <dbReference type="PROSITE" id="PS50013"/>
    </source>
</evidence>
<dbReference type="InterPro" id="IPR016197">
    <property type="entry name" value="Chromo-like_dom_sf"/>
</dbReference>
<dbReference type="PANTHER" id="PTHR12917">
    <property type="entry name" value="ASPARTYL PROTEASE DDI-RELATED"/>
    <property type="match status" value="1"/>
</dbReference>
<feature type="compositionally biased region" description="Polar residues" evidence="1">
    <location>
        <begin position="127"/>
        <end position="136"/>
    </location>
</feature>